<proteinExistence type="predicted"/>
<name>A0A4C1SG47_EUMVA</name>
<sequence length="132" mass="14517">MSGIASSSPTRNQQQSIIYHHTVGMVPKYAGHVPGPLQWALCAASRRVGQAGKLLWISSAWNQSEYLWEVLKVISLVTSIGKVRRNGVNWAHVTLAALIRRKTDYATRSSSKAGISRLLGVMTTLIDRRAFG</sequence>
<dbReference type="Proteomes" id="UP000299102">
    <property type="component" value="Unassembled WGS sequence"/>
</dbReference>
<evidence type="ECO:0000313" key="2">
    <source>
        <dbReference type="Proteomes" id="UP000299102"/>
    </source>
</evidence>
<gene>
    <name evidence="1" type="ORF">EVAR_71913_1</name>
</gene>
<keyword evidence="2" id="KW-1185">Reference proteome</keyword>
<dbReference type="AlphaFoldDB" id="A0A4C1SG47"/>
<protein>
    <submittedName>
        <fullName evidence="1">Uncharacterized protein</fullName>
    </submittedName>
</protein>
<dbReference type="EMBL" id="BGZK01006681">
    <property type="protein sequence ID" value="GBP00148.1"/>
    <property type="molecule type" value="Genomic_DNA"/>
</dbReference>
<comment type="caution">
    <text evidence="1">The sequence shown here is derived from an EMBL/GenBank/DDBJ whole genome shotgun (WGS) entry which is preliminary data.</text>
</comment>
<organism evidence="1 2">
    <name type="scientific">Eumeta variegata</name>
    <name type="common">Bagworm moth</name>
    <name type="synonym">Eumeta japonica</name>
    <dbReference type="NCBI Taxonomy" id="151549"/>
    <lineage>
        <taxon>Eukaryota</taxon>
        <taxon>Metazoa</taxon>
        <taxon>Ecdysozoa</taxon>
        <taxon>Arthropoda</taxon>
        <taxon>Hexapoda</taxon>
        <taxon>Insecta</taxon>
        <taxon>Pterygota</taxon>
        <taxon>Neoptera</taxon>
        <taxon>Endopterygota</taxon>
        <taxon>Lepidoptera</taxon>
        <taxon>Glossata</taxon>
        <taxon>Ditrysia</taxon>
        <taxon>Tineoidea</taxon>
        <taxon>Psychidae</taxon>
        <taxon>Oiketicinae</taxon>
        <taxon>Eumeta</taxon>
    </lineage>
</organism>
<evidence type="ECO:0000313" key="1">
    <source>
        <dbReference type="EMBL" id="GBP00148.1"/>
    </source>
</evidence>
<reference evidence="1 2" key="1">
    <citation type="journal article" date="2019" name="Commun. Biol.">
        <title>The bagworm genome reveals a unique fibroin gene that provides high tensile strength.</title>
        <authorList>
            <person name="Kono N."/>
            <person name="Nakamura H."/>
            <person name="Ohtoshi R."/>
            <person name="Tomita M."/>
            <person name="Numata K."/>
            <person name="Arakawa K."/>
        </authorList>
    </citation>
    <scope>NUCLEOTIDE SEQUENCE [LARGE SCALE GENOMIC DNA]</scope>
</reference>
<dbReference type="OrthoDB" id="2019884at2759"/>
<accession>A0A4C1SG47</accession>